<evidence type="ECO:0000256" key="8">
    <source>
        <dbReference type="ARBA" id="ARBA00023136"/>
    </source>
</evidence>
<proteinExistence type="inferred from homology"/>
<keyword evidence="5 11" id="KW-0812">Transmembrane</keyword>
<evidence type="ECO:0000256" key="3">
    <source>
        <dbReference type="ARBA" id="ARBA00005316"/>
    </source>
</evidence>
<dbReference type="Proteomes" id="UP001177003">
    <property type="component" value="Chromosome 9"/>
</dbReference>
<comment type="pathway">
    <text evidence="2">Glycolipid biosynthesis; glycosylphosphatidylinositol-anchor biosynthesis.</text>
</comment>
<evidence type="ECO:0008006" key="14">
    <source>
        <dbReference type="Google" id="ProtNLM"/>
    </source>
</evidence>
<evidence type="ECO:0000256" key="5">
    <source>
        <dbReference type="ARBA" id="ARBA00022692"/>
    </source>
</evidence>
<keyword evidence="8 11" id="KW-0472">Membrane</keyword>
<dbReference type="PANTHER" id="PTHR21072">
    <property type="entry name" value="GPI TRANSAMIDASE COMPONENT PIG-S"/>
    <property type="match status" value="1"/>
</dbReference>
<dbReference type="EMBL" id="OX465085">
    <property type="protein sequence ID" value="CAI9300822.1"/>
    <property type="molecule type" value="Genomic_DNA"/>
</dbReference>
<keyword evidence="7 11" id="KW-1133">Transmembrane helix</keyword>
<reference evidence="12" key="1">
    <citation type="submission" date="2023-04" db="EMBL/GenBank/DDBJ databases">
        <authorList>
            <person name="Vijverberg K."/>
            <person name="Xiong W."/>
            <person name="Schranz E."/>
        </authorList>
    </citation>
    <scope>NUCLEOTIDE SEQUENCE</scope>
</reference>
<gene>
    <name evidence="12" type="ORF">LSALG_LOCUS39428</name>
</gene>
<comment type="similarity">
    <text evidence="3">Belongs to the PIGS family.</text>
</comment>
<evidence type="ECO:0000256" key="7">
    <source>
        <dbReference type="ARBA" id="ARBA00022989"/>
    </source>
</evidence>
<feature type="transmembrane region" description="Helical" evidence="11">
    <location>
        <begin position="496"/>
        <end position="515"/>
    </location>
</feature>
<organism evidence="12 13">
    <name type="scientific">Lactuca saligna</name>
    <name type="common">Willowleaf lettuce</name>
    <dbReference type="NCBI Taxonomy" id="75948"/>
    <lineage>
        <taxon>Eukaryota</taxon>
        <taxon>Viridiplantae</taxon>
        <taxon>Streptophyta</taxon>
        <taxon>Embryophyta</taxon>
        <taxon>Tracheophyta</taxon>
        <taxon>Spermatophyta</taxon>
        <taxon>Magnoliopsida</taxon>
        <taxon>eudicotyledons</taxon>
        <taxon>Gunneridae</taxon>
        <taxon>Pentapetalae</taxon>
        <taxon>asterids</taxon>
        <taxon>campanulids</taxon>
        <taxon>Asterales</taxon>
        <taxon>Asteraceae</taxon>
        <taxon>Cichorioideae</taxon>
        <taxon>Cichorieae</taxon>
        <taxon>Lactucinae</taxon>
        <taxon>Lactuca</taxon>
    </lineage>
</organism>
<dbReference type="Pfam" id="PF10510">
    <property type="entry name" value="PIG-S"/>
    <property type="match status" value="1"/>
</dbReference>
<evidence type="ECO:0000313" key="13">
    <source>
        <dbReference type="Proteomes" id="UP001177003"/>
    </source>
</evidence>
<dbReference type="PANTHER" id="PTHR21072:SF13">
    <property type="entry name" value="GPI TRANSAMIDASE COMPONENT PIG-S"/>
    <property type="match status" value="1"/>
</dbReference>
<feature type="region of interest" description="Disordered" evidence="10">
    <location>
        <begin position="1"/>
        <end position="24"/>
    </location>
</feature>
<evidence type="ECO:0000313" key="12">
    <source>
        <dbReference type="EMBL" id="CAI9300822.1"/>
    </source>
</evidence>
<protein>
    <recommendedName>
        <fullName evidence="14">GPI transamidase component PIG-S</fullName>
    </recommendedName>
</protein>
<keyword evidence="6" id="KW-0256">Endoplasmic reticulum</keyword>
<evidence type="ECO:0000256" key="1">
    <source>
        <dbReference type="ARBA" id="ARBA00004477"/>
    </source>
</evidence>
<dbReference type="AlphaFoldDB" id="A0AA36EM27"/>
<sequence length="539" mass="60701">MAEISETMGTELSPSEEDRKENSETLIFDHKTMRKTKPGLKRLALTLSVFFSFLLGLPCVRKSRSQYSISVSLDSGNDCVQYGDVDRERAWRCGALSKLNHDETLKNEDNFDDYLESVVGRNRVYTVVVVNTGEGDRIRSVVGKYRHAWIVGRVSEMNVLAEKVAEIFIKIFVSGLKEEESIQGEFMPAGADGKIVLSFNLLNADPSDWIYDWDFQEVDEKLLAPTLEALGPIANISVESQVLYHTPKSSYSYWDAEQESHVFSTKDLPFFVNSNEWHLDTSIAAGGRSKILQFVVYIPSANECPLRLQLPNGEISVTNGFISPTWGGIVILNPPNCLENTNSMHPLIHKISPQEVNQIFEVFMGQLRQLFGLKSSGFHKGTSGTSLLLASERGFTEWELDVLARQHACYNLRQCGATLGSLSRLVQSLPRMIIKDEIGKQVKFSLEAAKLAQSNASQGIYDASAVYSRHARSLAEDAFFHPSVMSVSYYSFEHNFAVYSPFFLPLSLHVILAVVRELKRYKQETRKYTAWKAARKPEF</sequence>
<keyword evidence="13" id="KW-1185">Reference proteome</keyword>
<comment type="subcellular location">
    <subcellularLocation>
        <location evidence="1">Endoplasmic reticulum membrane</location>
        <topology evidence="1">Multi-pass membrane protein</topology>
    </subcellularLocation>
</comment>
<accession>A0AA36EM27</accession>
<evidence type="ECO:0000256" key="2">
    <source>
        <dbReference type="ARBA" id="ARBA00004687"/>
    </source>
</evidence>
<keyword evidence="9" id="KW-0325">Glycoprotein</keyword>
<dbReference type="GO" id="GO:0042765">
    <property type="term" value="C:GPI-anchor transamidase complex"/>
    <property type="evidence" value="ECO:0007669"/>
    <property type="project" value="InterPro"/>
</dbReference>
<evidence type="ECO:0000256" key="4">
    <source>
        <dbReference type="ARBA" id="ARBA00022502"/>
    </source>
</evidence>
<dbReference type="InterPro" id="IPR019540">
    <property type="entry name" value="PtdIno-glycan_biosynth_class_S"/>
</dbReference>
<dbReference type="GO" id="GO:0006506">
    <property type="term" value="P:GPI anchor biosynthetic process"/>
    <property type="evidence" value="ECO:0007669"/>
    <property type="project" value="UniProtKB-KW"/>
</dbReference>
<keyword evidence="4" id="KW-0337">GPI-anchor biosynthesis</keyword>
<evidence type="ECO:0000256" key="11">
    <source>
        <dbReference type="SAM" id="Phobius"/>
    </source>
</evidence>
<dbReference type="GO" id="GO:0016255">
    <property type="term" value="P:attachment of GPI anchor to protein"/>
    <property type="evidence" value="ECO:0007669"/>
    <property type="project" value="InterPro"/>
</dbReference>
<evidence type="ECO:0000256" key="10">
    <source>
        <dbReference type="SAM" id="MobiDB-lite"/>
    </source>
</evidence>
<name>A0AA36EM27_LACSI</name>
<evidence type="ECO:0000256" key="9">
    <source>
        <dbReference type="ARBA" id="ARBA00023180"/>
    </source>
</evidence>
<evidence type="ECO:0000256" key="6">
    <source>
        <dbReference type="ARBA" id="ARBA00022824"/>
    </source>
</evidence>